<dbReference type="eggNOG" id="COG3795">
    <property type="taxonomic scope" value="Bacteria"/>
</dbReference>
<name>A0A193C6M2_AMYOR</name>
<dbReference type="RefSeq" id="WP_044856322.1">
    <property type="nucleotide sequence ID" value="NZ_CP016174.1"/>
</dbReference>
<dbReference type="PANTHER" id="PTHR35174:SF3">
    <property type="entry name" value="BLL7171 PROTEIN"/>
    <property type="match status" value="1"/>
</dbReference>
<dbReference type="Proteomes" id="UP000093695">
    <property type="component" value="Chromosome"/>
</dbReference>
<dbReference type="InterPro" id="IPR011008">
    <property type="entry name" value="Dimeric_a/b-barrel"/>
</dbReference>
<dbReference type="SUPFAM" id="SSF54909">
    <property type="entry name" value="Dimeric alpha+beta barrel"/>
    <property type="match status" value="1"/>
</dbReference>
<comment type="similarity">
    <text evidence="1">Belongs to the YciI family.</text>
</comment>
<gene>
    <name evidence="3" type="ORF">SD37_34725</name>
</gene>
<evidence type="ECO:0000313" key="4">
    <source>
        <dbReference type="Proteomes" id="UP000093695"/>
    </source>
</evidence>
<accession>A0A193C6M2</accession>
<dbReference type="KEGG" id="aori:SD37_34725"/>
<evidence type="ECO:0000256" key="1">
    <source>
        <dbReference type="ARBA" id="ARBA00007689"/>
    </source>
</evidence>
<dbReference type="InterPro" id="IPR005545">
    <property type="entry name" value="YCII"/>
</dbReference>
<dbReference type="AlphaFoldDB" id="A0A193C6M2"/>
<evidence type="ECO:0000313" key="3">
    <source>
        <dbReference type="EMBL" id="ANN20246.1"/>
    </source>
</evidence>
<keyword evidence="4" id="KW-1185">Reference proteome</keyword>
<dbReference type="STRING" id="31958.SD37_34725"/>
<protein>
    <submittedName>
        <fullName evidence="3">Transcription initiation protein</fullName>
    </submittedName>
</protein>
<sequence length="113" mass="12362">MRYMLLICGTPVPGADGCDDPLDEKTQAWVDEMTARGVRLSGSRLRSTATATTVRHHDGELLVSDGPFAETKEQILGYDLIECADLDEAIEVASKHPVTKVATIEIRPIWPTP</sequence>
<organism evidence="3 4">
    <name type="scientific">Amycolatopsis orientalis</name>
    <name type="common">Nocardia orientalis</name>
    <dbReference type="NCBI Taxonomy" id="31958"/>
    <lineage>
        <taxon>Bacteria</taxon>
        <taxon>Bacillati</taxon>
        <taxon>Actinomycetota</taxon>
        <taxon>Actinomycetes</taxon>
        <taxon>Pseudonocardiales</taxon>
        <taxon>Pseudonocardiaceae</taxon>
        <taxon>Amycolatopsis</taxon>
    </lineage>
</organism>
<dbReference type="PANTHER" id="PTHR35174">
    <property type="entry name" value="BLL7171 PROTEIN-RELATED"/>
    <property type="match status" value="1"/>
</dbReference>
<dbReference type="Gene3D" id="3.30.70.1060">
    <property type="entry name" value="Dimeric alpha+beta barrel"/>
    <property type="match status" value="1"/>
</dbReference>
<evidence type="ECO:0000259" key="2">
    <source>
        <dbReference type="Pfam" id="PF03795"/>
    </source>
</evidence>
<proteinExistence type="inferred from homology"/>
<reference evidence="3 4" key="1">
    <citation type="journal article" date="2015" name="Genome Announc.">
        <title>Draft Genome Sequence of Norvancomycin-Producing Strain Amycolatopsis orientalis CPCC200066.</title>
        <authorList>
            <person name="Lei X."/>
            <person name="Yuan F."/>
            <person name="Shi Y."/>
            <person name="Li X."/>
            <person name="Wang L."/>
            <person name="Hong B."/>
        </authorList>
    </citation>
    <scope>NUCLEOTIDE SEQUENCE [LARGE SCALE GENOMIC DNA]</scope>
    <source>
        <strain evidence="3 4">B-37</strain>
    </source>
</reference>
<dbReference type="EMBL" id="CP016174">
    <property type="protein sequence ID" value="ANN20246.1"/>
    <property type="molecule type" value="Genomic_DNA"/>
</dbReference>
<dbReference type="Pfam" id="PF03795">
    <property type="entry name" value="YCII"/>
    <property type="match status" value="1"/>
</dbReference>
<feature type="domain" description="YCII-related" evidence="2">
    <location>
        <begin position="1"/>
        <end position="111"/>
    </location>
</feature>